<dbReference type="InterPro" id="IPR036388">
    <property type="entry name" value="WH-like_DNA-bd_sf"/>
</dbReference>
<evidence type="ECO:0000259" key="1">
    <source>
        <dbReference type="SMART" id="SM00418"/>
    </source>
</evidence>
<dbReference type="AlphaFoldDB" id="A0A918FDD6"/>
<accession>A0A918FDD6</accession>
<evidence type="ECO:0000313" key="3">
    <source>
        <dbReference type="Proteomes" id="UP000603865"/>
    </source>
</evidence>
<reference evidence="2" key="1">
    <citation type="journal article" date="2014" name="Int. J. Syst. Evol. Microbiol.">
        <title>Complete genome sequence of Corynebacterium casei LMG S-19264T (=DSM 44701T), isolated from a smear-ripened cheese.</title>
        <authorList>
            <consortium name="US DOE Joint Genome Institute (JGI-PGF)"/>
            <person name="Walter F."/>
            <person name="Albersmeier A."/>
            <person name="Kalinowski J."/>
            <person name="Ruckert C."/>
        </authorList>
    </citation>
    <scope>NUCLEOTIDE SEQUENCE</scope>
    <source>
        <strain evidence="2">JCM 31311</strain>
    </source>
</reference>
<feature type="domain" description="HTH arsR-type" evidence="1">
    <location>
        <begin position="18"/>
        <end position="104"/>
    </location>
</feature>
<dbReference type="RefSeq" id="WP_189093160.1">
    <property type="nucleotide sequence ID" value="NZ_BMQL01000057.1"/>
</dbReference>
<dbReference type="InterPro" id="IPR011991">
    <property type="entry name" value="ArsR-like_HTH"/>
</dbReference>
<comment type="caution">
    <text evidence="2">The sequence shown here is derived from an EMBL/GenBank/DDBJ whole genome shotgun (WGS) entry which is preliminary data.</text>
</comment>
<dbReference type="Proteomes" id="UP000603865">
    <property type="component" value="Unassembled WGS sequence"/>
</dbReference>
<dbReference type="CDD" id="cd00090">
    <property type="entry name" value="HTH_ARSR"/>
    <property type="match status" value="1"/>
</dbReference>
<dbReference type="SUPFAM" id="SSF46785">
    <property type="entry name" value="Winged helix' DNA-binding domain"/>
    <property type="match status" value="1"/>
</dbReference>
<dbReference type="SMART" id="SM00418">
    <property type="entry name" value="HTH_ARSR"/>
    <property type="match status" value="1"/>
</dbReference>
<gene>
    <name evidence="2" type="ORF">GCM10008957_49080</name>
</gene>
<name>A0A918FDD6_9DEIO</name>
<evidence type="ECO:0000313" key="2">
    <source>
        <dbReference type="EMBL" id="GGR32880.1"/>
    </source>
</evidence>
<reference evidence="2" key="2">
    <citation type="submission" date="2020-09" db="EMBL/GenBank/DDBJ databases">
        <authorList>
            <person name="Sun Q."/>
            <person name="Ohkuma M."/>
        </authorList>
    </citation>
    <scope>NUCLEOTIDE SEQUENCE</scope>
    <source>
        <strain evidence="2">JCM 31311</strain>
    </source>
</reference>
<organism evidence="2 3">
    <name type="scientific">Deinococcus ruber</name>
    <dbReference type="NCBI Taxonomy" id="1848197"/>
    <lineage>
        <taxon>Bacteria</taxon>
        <taxon>Thermotogati</taxon>
        <taxon>Deinococcota</taxon>
        <taxon>Deinococci</taxon>
        <taxon>Deinococcales</taxon>
        <taxon>Deinococcaceae</taxon>
        <taxon>Deinococcus</taxon>
    </lineage>
</organism>
<dbReference type="GO" id="GO:0003700">
    <property type="term" value="F:DNA-binding transcription factor activity"/>
    <property type="evidence" value="ECO:0007669"/>
    <property type="project" value="InterPro"/>
</dbReference>
<protein>
    <submittedName>
        <fullName evidence="2">Transcriptional regulator</fullName>
    </submittedName>
</protein>
<dbReference type="InterPro" id="IPR001845">
    <property type="entry name" value="HTH_ArsR_DNA-bd_dom"/>
</dbReference>
<dbReference type="Pfam" id="PF12840">
    <property type="entry name" value="HTH_20"/>
    <property type="match status" value="1"/>
</dbReference>
<sequence>MAVSGRKQFTIRGEIAKRVIRALDSDIRILILGILSHEVMNLTELTAALGLPLSTVGFHVKHLEDAGLLHVEYVPGSRGSQKLVSKRYDEILFELPGAAIQASAEENVVEISMPIGNYSHFDVRPTCGLASETKIIAMLDDPRSFFEPDHVHAQILWFGGGYVEYQFPNNIPVGAEIQELELSMEVCSEAPQYALDWPSDITVWINDQEIGTWTSPADFGGVRTSLTPDWWITDQTTYGLLKRWRVDQQRSYIDGQALLDTNIETLKLRGRNYIKVRIGIKDDARHKGGVNLFGRKFGNYPQDIVMHLRYQFDDNARHYKLQ</sequence>
<proteinExistence type="predicted"/>
<dbReference type="InterPro" id="IPR036390">
    <property type="entry name" value="WH_DNA-bd_sf"/>
</dbReference>
<dbReference type="Gene3D" id="1.10.10.10">
    <property type="entry name" value="Winged helix-like DNA-binding domain superfamily/Winged helix DNA-binding domain"/>
    <property type="match status" value="1"/>
</dbReference>
<dbReference type="EMBL" id="BMQL01000057">
    <property type="protein sequence ID" value="GGR32880.1"/>
    <property type="molecule type" value="Genomic_DNA"/>
</dbReference>
<keyword evidence="3" id="KW-1185">Reference proteome</keyword>